<feature type="region of interest" description="Disordered" evidence="8">
    <location>
        <begin position="105"/>
        <end position="124"/>
    </location>
</feature>
<keyword evidence="2" id="KW-0479">Metal-binding</keyword>
<protein>
    <recommendedName>
        <fullName evidence="9">C2H2-type domain-containing protein</fullName>
    </recommendedName>
</protein>
<feature type="compositionally biased region" description="Basic residues" evidence="8">
    <location>
        <begin position="107"/>
        <end position="124"/>
    </location>
</feature>
<dbReference type="Proteomes" id="UP000305948">
    <property type="component" value="Unassembled WGS sequence"/>
</dbReference>
<evidence type="ECO:0000313" key="11">
    <source>
        <dbReference type="Proteomes" id="UP000305948"/>
    </source>
</evidence>
<feature type="domain" description="C2H2-type" evidence="9">
    <location>
        <begin position="27"/>
        <end position="54"/>
    </location>
</feature>
<dbReference type="STRING" id="5364.A0A5C3MN32"/>
<proteinExistence type="predicted"/>
<reference evidence="10 11" key="1">
    <citation type="journal article" date="2019" name="Nat. Ecol. Evol.">
        <title>Megaphylogeny resolves global patterns of mushroom evolution.</title>
        <authorList>
            <person name="Varga T."/>
            <person name="Krizsan K."/>
            <person name="Foldi C."/>
            <person name="Dima B."/>
            <person name="Sanchez-Garcia M."/>
            <person name="Sanchez-Ramirez S."/>
            <person name="Szollosi G.J."/>
            <person name="Szarkandi J.G."/>
            <person name="Papp V."/>
            <person name="Albert L."/>
            <person name="Andreopoulos W."/>
            <person name="Angelini C."/>
            <person name="Antonin V."/>
            <person name="Barry K.W."/>
            <person name="Bougher N.L."/>
            <person name="Buchanan P."/>
            <person name="Buyck B."/>
            <person name="Bense V."/>
            <person name="Catcheside P."/>
            <person name="Chovatia M."/>
            <person name="Cooper J."/>
            <person name="Damon W."/>
            <person name="Desjardin D."/>
            <person name="Finy P."/>
            <person name="Geml J."/>
            <person name="Haridas S."/>
            <person name="Hughes K."/>
            <person name="Justo A."/>
            <person name="Karasinski D."/>
            <person name="Kautmanova I."/>
            <person name="Kiss B."/>
            <person name="Kocsube S."/>
            <person name="Kotiranta H."/>
            <person name="LaButti K.M."/>
            <person name="Lechner B.E."/>
            <person name="Liimatainen K."/>
            <person name="Lipzen A."/>
            <person name="Lukacs Z."/>
            <person name="Mihaltcheva S."/>
            <person name="Morgado L.N."/>
            <person name="Niskanen T."/>
            <person name="Noordeloos M.E."/>
            <person name="Ohm R.A."/>
            <person name="Ortiz-Santana B."/>
            <person name="Ovrebo C."/>
            <person name="Racz N."/>
            <person name="Riley R."/>
            <person name="Savchenko A."/>
            <person name="Shiryaev A."/>
            <person name="Soop K."/>
            <person name="Spirin V."/>
            <person name="Szebenyi C."/>
            <person name="Tomsovsky M."/>
            <person name="Tulloss R.E."/>
            <person name="Uehling J."/>
            <person name="Grigoriev I.V."/>
            <person name="Vagvolgyi C."/>
            <person name="Papp T."/>
            <person name="Martin F.M."/>
            <person name="Miettinen O."/>
            <person name="Hibbett D.S."/>
            <person name="Nagy L.G."/>
        </authorList>
    </citation>
    <scope>NUCLEOTIDE SEQUENCE [LARGE SCALE GENOMIC DNA]</scope>
    <source>
        <strain evidence="10 11">OMC1185</strain>
    </source>
</reference>
<keyword evidence="3" id="KW-0677">Repeat</keyword>
<dbReference type="GO" id="GO:0000978">
    <property type="term" value="F:RNA polymerase II cis-regulatory region sequence-specific DNA binding"/>
    <property type="evidence" value="ECO:0007669"/>
    <property type="project" value="TreeGrafter"/>
</dbReference>
<evidence type="ECO:0000259" key="9">
    <source>
        <dbReference type="PROSITE" id="PS50157"/>
    </source>
</evidence>
<comment type="subcellular location">
    <subcellularLocation>
        <location evidence="1">Nucleus</location>
    </subcellularLocation>
</comment>
<dbReference type="OrthoDB" id="654211at2759"/>
<dbReference type="PANTHER" id="PTHR24388:SF54">
    <property type="entry name" value="PROTEIN ESCARGOT"/>
    <property type="match status" value="1"/>
</dbReference>
<evidence type="ECO:0000256" key="2">
    <source>
        <dbReference type="ARBA" id="ARBA00022723"/>
    </source>
</evidence>
<evidence type="ECO:0000256" key="3">
    <source>
        <dbReference type="ARBA" id="ARBA00022737"/>
    </source>
</evidence>
<dbReference type="GO" id="GO:0008270">
    <property type="term" value="F:zinc ion binding"/>
    <property type="evidence" value="ECO:0007669"/>
    <property type="project" value="UniProtKB-KW"/>
</dbReference>
<dbReference type="SMART" id="SM00355">
    <property type="entry name" value="ZnF_C2H2"/>
    <property type="match status" value="3"/>
</dbReference>
<keyword evidence="6" id="KW-0539">Nucleus</keyword>
<evidence type="ECO:0000313" key="10">
    <source>
        <dbReference type="EMBL" id="TFK46832.1"/>
    </source>
</evidence>
<accession>A0A5C3MN32</accession>
<dbReference type="InterPro" id="IPR050527">
    <property type="entry name" value="Snail/Krueppel_Znf"/>
</dbReference>
<dbReference type="EMBL" id="ML213527">
    <property type="protein sequence ID" value="TFK46832.1"/>
    <property type="molecule type" value="Genomic_DNA"/>
</dbReference>
<dbReference type="SUPFAM" id="SSF57667">
    <property type="entry name" value="beta-beta-alpha zinc fingers"/>
    <property type="match status" value="1"/>
</dbReference>
<evidence type="ECO:0000256" key="7">
    <source>
        <dbReference type="PROSITE-ProRule" id="PRU00042"/>
    </source>
</evidence>
<keyword evidence="5" id="KW-0862">Zinc</keyword>
<evidence type="ECO:0000256" key="8">
    <source>
        <dbReference type="SAM" id="MobiDB-lite"/>
    </source>
</evidence>
<evidence type="ECO:0000256" key="4">
    <source>
        <dbReference type="ARBA" id="ARBA00022771"/>
    </source>
</evidence>
<keyword evidence="11" id="KW-1185">Reference proteome</keyword>
<dbReference type="InterPro" id="IPR013087">
    <property type="entry name" value="Znf_C2H2_type"/>
</dbReference>
<evidence type="ECO:0000256" key="5">
    <source>
        <dbReference type="ARBA" id="ARBA00022833"/>
    </source>
</evidence>
<dbReference type="InterPro" id="IPR036236">
    <property type="entry name" value="Znf_C2H2_sf"/>
</dbReference>
<feature type="domain" description="C2H2-type" evidence="9">
    <location>
        <begin position="89"/>
        <end position="117"/>
    </location>
</feature>
<dbReference type="PROSITE" id="PS50157">
    <property type="entry name" value="ZINC_FINGER_C2H2_2"/>
    <property type="match status" value="2"/>
</dbReference>
<dbReference type="PROSITE" id="PS00028">
    <property type="entry name" value="ZINC_FINGER_C2H2_1"/>
    <property type="match status" value="2"/>
</dbReference>
<organism evidence="10 11">
    <name type="scientific">Heliocybe sulcata</name>
    <dbReference type="NCBI Taxonomy" id="5364"/>
    <lineage>
        <taxon>Eukaryota</taxon>
        <taxon>Fungi</taxon>
        <taxon>Dikarya</taxon>
        <taxon>Basidiomycota</taxon>
        <taxon>Agaricomycotina</taxon>
        <taxon>Agaricomycetes</taxon>
        <taxon>Gloeophyllales</taxon>
        <taxon>Gloeophyllaceae</taxon>
        <taxon>Heliocybe</taxon>
    </lineage>
</organism>
<dbReference type="GO" id="GO:0000981">
    <property type="term" value="F:DNA-binding transcription factor activity, RNA polymerase II-specific"/>
    <property type="evidence" value="ECO:0007669"/>
    <property type="project" value="TreeGrafter"/>
</dbReference>
<gene>
    <name evidence="10" type="ORF">OE88DRAFT_1648327</name>
</gene>
<dbReference type="GO" id="GO:0005634">
    <property type="term" value="C:nucleus"/>
    <property type="evidence" value="ECO:0007669"/>
    <property type="project" value="UniProtKB-SubCell"/>
</dbReference>
<sequence length="286" mass="31854">MPKSPRNTATTSTYPYQYPATRSEKGWPCKECGVAFTRKTGLKRHRQLHLPEEERDWIQCEFVGCNYKCLQRNNMKNHVHSMHTLEPIGTCQVCGRAFRDSAAFSRHMSRTHPSRKQTRKKHPKGVLPDVDIFAEDRDSLHLHRQASPVSSDDSHLPPPVVARAFTLHAPSTSRLGPVFEWGTPASLPVHHSPLNAYAITTSPQLPLCAPAELELLELYNSFDFSMPQPVTFDKAALSGGDLDLSTGSPSGFDLFDVCYLSDSLCSPQPEPAMPSSTRAQVGYVPR</sequence>
<evidence type="ECO:0000256" key="1">
    <source>
        <dbReference type="ARBA" id="ARBA00004123"/>
    </source>
</evidence>
<dbReference type="PANTHER" id="PTHR24388">
    <property type="entry name" value="ZINC FINGER PROTEIN"/>
    <property type="match status" value="1"/>
</dbReference>
<name>A0A5C3MN32_9AGAM</name>
<dbReference type="AlphaFoldDB" id="A0A5C3MN32"/>
<dbReference type="Gene3D" id="3.30.160.60">
    <property type="entry name" value="Classic Zinc Finger"/>
    <property type="match status" value="2"/>
</dbReference>
<evidence type="ECO:0000256" key="6">
    <source>
        <dbReference type="ARBA" id="ARBA00023242"/>
    </source>
</evidence>
<keyword evidence="4 7" id="KW-0863">Zinc-finger</keyword>
<dbReference type="Pfam" id="PF00096">
    <property type="entry name" value="zf-C2H2"/>
    <property type="match status" value="2"/>
</dbReference>